<accession>A0A1H4Y913</accession>
<name>A0A1H4Y913_9BRAD</name>
<protein>
    <submittedName>
        <fullName evidence="2">Uncharacterized protein</fullName>
    </submittedName>
</protein>
<dbReference type="EMBL" id="FNTH01000001">
    <property type="protein sequence ID" value="SED14317.1"/>
    <property type="molecule type" value="Genomic_DNA"/>
</dbReference>
<dbReference type="Proteomes" id="UP000198992">
    <property type="component" value="Unassembled WGS sequence"/>
</dbReference>
<proteinExistence type="predicted"/>
<evidence type="ECO:0000313" key="3">
    <source>
        <dbReference type="Proteomes" id="UP000198992"/>
    </source>
</evidence>
<evidence type="ECO:0000256" key="1">
    <source>
        <dbReference type="SAM" id="MobiDB-lite"/>
    </source>
</evidence>
<evidence type="ECO:0000313" key="2">
    <source>
        <dbReference type="EMBL" id="SED14317.1"/>
    </source>
</evidence>
<organism evidence="2 3">
    <name type="scientific">Bradyrhizobium erythrophlei</name>
    <dbReference type="NCBI Taxonomy" id="1437360"/>
    <lineage>
        <taxon>Bacteria</taxon>
        <taxon>Pseudomonadati</taxon>
        <taxon>Pseudomonadota</taxon>
        <taxon>Alphaproteobacteria</taxon>
        <taxon>Hyphomicrobiales</taxon>
        <taxon>Nitrobacteraceae</taxon>
        <taxon>Bradyrhizobium</taxon>
    </lineage>
</organism>
<sequence length="74" mass="8306">MRGSGYQHVRWPAARGRPTRKRTQLASSLRPFSLDDLDKVTTGMDLFLRPTVIAGDKLENDFGVIHEVASQIPQ</sequence>
<reference evidence="2 3" key="1">
    <citation type="submission" date="2016-10" db="EMBL/GenBank/DDBJ databases">
        <authorList>
            <person name="de Groot N.N."/>
        </authorList>
    </citation>
    <scope>NUCLEOTIDE SEQUENCE [LARGE SCALE GENOMIC DNA]</scope>
    <source>
        <strain evidence="2 3">MT12</strain>
    </source>
</reference>
<feature type="region of interest" description="Disordered" evidence="1">
    <location>
        <begin position="1"/>
        <end position="24"/>
    </location>
</feature>
<gene>
    <name evidence="2" type="ORF">SAMN05444164_3837</name>
</gene>
<dbReference type="AlphaFoldDB" id="A0A1H4Y913"/>